<organism evidence="5 6">
    <name type="scientific">Pyxidicoccus fallax</name>
    <dbReference type="NCBI Taxonomy" id="394095"/>
    <lineage>
        <taxon>Bacteria</taxon>
        <taxon>Pseudomonadati</taxon>
        <taxon>Myxococcota</taxon>
        <taxon>Myxococcia</taxon>
        <taxon>Myxococcales</taxon>
        <taxon>Cystobacterineae</taxon>
        <taxon>Myxococcaceae</taxon>
        <taxon>Pyxidicoccus</taxon>
    </lineage>
</organism>
<evidence type="ECO:0000313" key="5">
    <source>
        <dbReference type="EMBL" id="NMO14933.1"/>
    </source>
</evidence>
<gene>
    <name evidence="5" type="ORF">HG543_08705</name>
</gene>
<feature type="region of interest" description="Disordered" evidence="1">
    <location>
        <begin position="372"/>
        <end position="398"/>
    </location>
</feature>
<sequence length="552" mass="58637">MARHEVQALWALAADELGAGDRARVELHVAGCESCARELERVRRSRAVLHEARAVEPEVRWARVDAGLREAVARKLAQPPRARLPWVMAFAGACAAMLGFWMLRVPEAAPGAEVVAERTGAGSGSGVLDAAATAQAEGEPTVDGVPAATGATAQAERVAGAVLREAGGAERTLEAGTKLRSGVAVRTPTRSTALLRLPDASRVRLSSGSEVELSKAEARDVHLTVRQGRLSVQASHAERRGFLVEAAGLRVSVVGTVFTVERTEHGAAVAVAEGRVRVEVDGQPALLVSAGERVELNANEKTLKHQPVSVPDQRAFEELNESGPLPGEVVPTAATTPAAGTATLPAVARATQAPAAVKPAVLERRTQVALAAPRTPPVPPEPIIQPVEPPAPAQALATTPPAAPMKVATVPAGAEPDEEFAPYPVESVTTQLPPKTASEPAPPVAVAEPPKRPKEKQPLIPMALLSKDADERFLGYARLQLSPRTCESFLVGLEEIARKSPRASHREQARYLRARCFEEKLQPKAAQGEYRQYLNEFPRGRYVHEARTALLP</sequence>
<dbReference type="Gene3D" id="2.60.120.1440">
    <property type="match status" value="1"/>
</dbReference>
<protein>
    <submittedName>
        <fullName evidence="5">VgrG protein</fullName>
    </submittedName>
</protein>
<dbReference type="InterPro" id="IPR041916">
    <property type="entry name" value="Anti_sigma_zinc_sf"/>
</dbReference>
<dbReference type="Pfam" id="PF13490">
    <property type="entry name" value="zf-HC2"/>
    <property type="match status" value="1"/>
</dbReference>
<dbReference type="EMBL" id="JABBJJ010000028">
    <property type="protein sequence ID" value="NMO14933.1"/>
    <property type="molecule type" value="Genomic_DNA"/>
</dbReference>
<keyword evidence="2" id="KW-1133">Transmembrane helix</keyword>
<dbReference type="Gene3D" id="1.10.10.1320">
    <property type="entry name" value="Anti-sigma factor, zinc-finger domain"/>
    <property type="match status" value="1"/>
</dbReference>
<dbReference type="InterPro" id="IPR011990">
    <property type="entry name" value="TPR-like_helical_dom_sf"/>
</dbReference>
<evidence type="ECO:0000259" key="4">
    <source>
        <dbReference type="Pfam" id="PF13490"/>
    </source>
</evidence>
<keyword evidence="6" id="KW-1185">Reference proteome</keyword>
<dbReference type="Proteomes" id="UP000518300">
    <property type="component" value="Unassembled WGS sequence"/>
</dbReference>
<evidence type="ECO:0000256" key="2">
    <source>
        <dbReference type="SAM" id="Phobius"/>
    </source>
</evidence>
<feature type="region of interest" description="Disordered" evidence="1">
    <location>
        <begin position="427"/>
        <end position="457"/>
    </location>
</feature>
<evidence type="ECO:0000259" key="3">
    <source>
        <dbReference type="Pfam" id="PF04773"/>
    </source>
</evidence>
<dbReference type="Gene3D" id="1.25.40.10">
    <property type="entry name" value="Tetratricopeptide repeat domain"/>
    <property type="match status" value="1"/>
</dbReference>
<keyword evidence="2" id="KW-0472">Membrane</keyword>
<dbReference type="PANTHER" id="PTHR30273:SF2">
    <property type="entry name" value="PROTEIN FECR"/>
    <property type="match status" value="1"/>
</dbReference>
<dbReference type="AlphaFoldDB" id="A0A848LDQ9"/>
<name>A0A848LDQ9_9BACT</name>
<evidence type="ECO:0000313" key="6">
    <source>
        <dbReference type="Proteomes" id="UP000518300"/>
    </source>
</evidence>
<dbReference type="InterPro" id="IPR012373">
    <property type="entry name" value="Ferrdict_sens_TM"/>
</dbReference>
<feature type="compositionally biased region" description="Pro residues" evidence="1">
    <location>
        <begin position="374"/>
        <end position="392"/>
    </location>
</feature>
<feature type="domain" description="FecR protein" evidence="3">
    <location>
        <begin position="185"/>
        <end position="277"/>
    </location>
</feature>
<feature type="domain" description="Putative zinc-finger" evidence="4">
    <location>
        <begin position="7"/>
        <end position="36"/>
    </location>
</feature>
<accession>A0A848LDQ9</accession>
<proteinExistence type="predicted"/>
<keyword evidence="2" id="KW-0812">Transmembrane</keyword>
<evidence type="ECO:0000256" key="1">
    <source>
        <dbReference type="SAM" id="MobiDB-lite"/>
    </source>
</evidence>
<feature type="transmembrane region" description="Helical" evidence="2">
    <location>
        <begin position="84"/>
        <end position="103"/>
    </location>
</feature>
<dbReference type="GO" id="GO:0016989">
    <property type="term" value="F:sigma factor antagonist activity"/>
    <property type="evidence" value="ECO:0007669"/>
    <property type="project" value="TreeGrafter"/>
</dbReference>
<dbReference type="PANTHER" id="PTHR30273">
    <property type="entry name" value="PERIPLASMIC SIGNAL SENSOR AND SIGMA FACTOR ACTIVATOR FECR-RELATED"/>
    <property type="match status" value="1"/>
</dbReference>
<comment type="caution">
    <text evidence="5">The sequence shown here is derived from an EMBL/GenBank/DDBJ whole genome shotgun (WGS) entry which is preliminary data.</text>
</comment>
<dbReference type="InterPro" id="IPR006860">
    <property type="entry name" value="FecR"/>
</dbReference>
<dbReference type="InterPro" id="IPR027383">
    <property type="entry name" value="Znf_put"/>
</dbReference>
<dbReference type="RefSeq" id="WP_169344226.1">
    <property type="nucleotide sequence ID" value="NZ_JABBJJ010000028.1"/>
</dbReference>
<reference evidence="5 6" key="1">
    <citation type="submission" date="2020-04" db="EMBL/GenBank/DDBJ databases">
        <title>Draft genome of Pyxidicoccus fallax type strain.</title>
        <authorList>
            <person name="Whitworth D.E."/>
        </authorList>
    </citation>
    <scope>NUCLEOTIDE SEQUENCE [LARGE SCALE GENOMIC DNA]</scope>
    <source>
        <strain evidence="5 6">DSM 14698</strain>
    </source>
</reference>
<dbReference type="Pfam" id="PF04773">
    <property type="entry name" value="FecR"/>
    <property type="match status" value="1"/>
</dbReference>